<name>A0ABS2Q269_9BACL</name>
<organism evidence="1 2">
    <name type="scientific">Scopulibacillus daqui</name>
    <dbReference type="NCBI Taxonomy" id="1469162"/>
    <lineage>
        <taxon>Bacteria</taxon>
        <taxon>Bacillati</taxon>
        <taxon>Bacillota</taxon>
        <taxon>Bacilli</taxon>
        <taxon>Bacillales</taxon>
        <taxon>Sporolactobacillaceae</taxon>
        <taxon>Scopulibacillus</taxon>
    </lineage>
</organism>
<dbReference type="InterPro" id="IPR010461">
    <property type="entry name" value="ComK"/>
</dbReference>
<evidence type="ECO:0000313" key="1">
    <source>
        <dbReference type="EMBL" id="MBM7646385.1"/>
    </source>
</evidence>
<gene>
    <name evidence="1" type="ORF">JOD45_002613</name>
</gene>
<comment type="caution">
    <text evidence="1">The sequence shown here is derived from an EMBL/GenBank/DDBJ whole genome shotgun (WGS) entry which is preliminary data.</text>
</comment>
<dbReference type="Proteomes" id="UP000808914">
    <property type="component" value="Unassembled WGS sequence"/>
</dbReference>
<protein>
    <submittedName>
        <fullName evidence="1">Competence protein ComK</fullName>
    </submittedName>
</protein>
<accession>A0ABS2Q269</accession>
<evidence type="ECO:0000313" key="2">
    <source>
        <dbReference type="Proteomes" id="UP000808914"/>
    </source>
</evidence>
<sequence>MEYLGFTYVIHPKTMALVPFYNEKGEVYTEIYESDQVLVIENKPLNIVKDSCYAGGSTYTGRVDGTTKLMNYTKMQPIVINDVSGIVVFPLESPNNEMCIWLSHHHIGKVIDKGPGYSTILFKNGKALPVPFSKDVVEIKILRAGQYRMFLFDRLTSSQKFFYMLHSHPLEVL</sequence>
<proteinExistence type="predicted"/>
<dbReference type="Pfam" id="PF06338">
    <property type="entry name" value="ComK"/>
    <property type="match status" value="1"/>
</dbReference>
<keyword evidence="2" id="KW-1185">Reference proteome</keyword>
<dbReference type="RefSeq" id="WP_205004272.1">
    <property type="nucleotide sequence ID" value="NZ_JAFBER010000020.1"/>
</dbReference>
<reference evidence="1 2" key="1">
    <citation type="submission" date="2021-01" db="EMBL/GenBank/DDBJ databases">
        <title>Genomic Encyclopedia of Type Strains, Phase IV (KMG-IV): sequencing the most valuable type-strain genomes for metagenomic binning, comparative biology and taxonomic classification.</title>
        <authorList>
            <person name="Goeker M."/>
        </authorList>
    </citation>
    <scope>NUCLEOTIDE SEQUENCE [LARGE SCALE GENOMIC DNA]</scope>
    <source>
        <strain evidence="1 2">DSM 28236</strain>
    </source>
</reference>
<dbReference type="EMBL" id="JAFBER010000020">
    <property type="protein sequence ID" value="MBM7646385.1"/>
    <property type="molecule type" value="Genomic_DNA"/>
</dbReference>